<name>A0ABD3TTG6_9LAMI</name>
<protein>
    <recommendedName>
        <fullName evidence="5">Protein SIEVE ELEMENT OCCLUSION B-like</fullName>
    </recommendedName>
</protein>
<evidence type="ECO:0000259" key="2">
    <source>
        <dbReference type="Pfam" id="PF14577"/>
    </source>
</evidence>
<dbReference type="InterPro" id="IPR039299">
    <property type="entry name" value="SEOA"/>
</dbReference>
<keyword evidence="4" id="KW-1185">Reference proteome</keyword>
<proteinExistence type="predicted"/>
<dbReference type="InterPro" id="IPR027942">
    <property type="entry name" value="SEO_N"/>
</dbReference>
<reference evidence="3 4" key="1">
    <citation type="submission" date="2024-12" db="EMBL/GenBank/DDBJ databases">
        <title>The unique morphological basis and parallel evolutionary history of personate flowers in Penstemon.</title>
        <authorList>
            <person name="Depatie T.H."/>
            <person name="Wessinger C.A."/>
        </authorList>
    </citation>
    <scope>NUCLEOTIDE SEQUENCE [LARGE SCALE GENOMIC DNA]</scope>
    <source>
        <strain evidence="3">WTNN_2</strain>
        <tissue evidence="3">Leaf</tissue>
    </source>
</reference>
<accession>A0ABD3TTG6</accession>
<dbReference type="PANTHER" id="PTHR33232">
    <property type="entry name" value="PROTEIN SIEVE ELEMENT OCCLUSION B-LIKE"/>
    <property type="match status" value="1"/>
</dbReference>
<dbReference type="Pfam" id="PF14576">
    <property type="entry name" value="SEO_N"/>
    <property type="match status" value="1"/>
</dbReference>
<dbReference type="EMBL" id="JBJXBP010000003">
    <property type="protein sequence ID" value="KAL3839966.1"/>
    <property type="molecule type" value="Genomic_DNA"/>
</dbReference>
<gene>
    <name evidence="3" type="ORF">ACJIZ3_024557</name>
</gene>
<evidence type="ECO:0000313" key="3">
    <source>
        <dbReference type="EMBL" id="KAL3839966.1"/>
    </source>
</evidence>
<evidence type="ECO:0000259" key="1">
    <source>
        <dbReference type="Pfam" id="PF14576"/>
    </source>
</evidence>
<feature type="domain" description="Sieve element occlusion C-terminal" evidence="2">
    <location>
        <begin position="482"/>
        <end position="717"/>
    </location>
</feature>
<evidence type="ECO:0000313" key="4">
    <source>
        <dbReference type="Proteomes" id="UP001634393"/>
    </source>
</evidence>
<dbReference type="AlphaFoldDB" id="A0ABD3TTG6"/>
<evidence type="ECO:0008006" key="5">
    <source>
        <dbReference type="Google" id="ProtNLM"/>
    </source>
</evidence>
<dbReference type="Pfam" id="PF14577">
    <property type="entry name" value="SEO_C"/>
    <property type="match status" value="1"/>
</dbReference>
<dbReference type="InterPro" id="IPR027944">
    <property type="entry name" value="SEO_C"/>
</dbReference>
<feature type="domain" description="Sieve element occlusion N-terminal" evidence="1">
    <location>
        <begin position="20"/>
        <end position="318"/>
    </location>
</feature>
<organism evidence="3 4">
    <name type="scientific">Penstemon smallii</name>
    <dbReference type="NCBI Taxonomy" id="265156"/>
    <lineage>
        <taxon>Eukaryota</taxon>
        <taxon>Viridiplantae</taxon>
        <taxon>Streptophyta</taxon>
        <taxon>Embryophyta</taxon>
        <taxon>Tracheophyta</taxon>
        <taxon>Spermatophyta</taxon>
        <taxon>Magnoliopsida</taxon>
        <taxon>eudicotyledons</taxon>
        <taxon>Gunneridae</taxon>
        <taxon>Pentapetalae</taxon>
        <taxon>asterids</taxon>
        <taxon>lamiids</taxon>
        <taxon>Lamiales</taxon>
        <taxon>Plantaginaceae</taxon>
        <taxon>Cheloneae</taxon>
        <taxon>Penstemon</taxon>
    </lineage>
</organism>
<comment type="caution">
    <text evidence="3">The sequence shown here is derived from an EMBL/GenBank/DDBJ whole genome shotgun (WGS) entry which is preliminary data.</text>
</comment>
<dbReference type="Proteomes" id="UP001634393">
    <property type="component" value="Unassembled WGS sequence"/>
</dbReference>
<dbReference type="PANTHER" id="PTHR33232:SF9">
    <property type="entry name" value="PROTEIN SIEVE ELEMENT OCCLUSION B"/>
    <property type="match status" value="1"/>
</dbReference>
<sequence length="718" mass="82574">MASPMETGGNPTEKLMIEPSDHKISEKVQQIHSPDDREIDTQLILRIIEDILHSATPVGMQGAMPEKTIPADAETSMLDALSYVVNKIYFEMTHEFLSNGDEHATTLSMLEILSNYSWDAKLVLLLAAFVLYYAEFWFPVKNQSSSKLAQKMDFLRKVPETDVLKERLGVLTDLIMAILDLVQFIILFRKLPPETLGNVPAFSAFSNAVPIAVYRAIRGVLICVAYIAHLTAIDNEHSPSSAQGGEQNVSTSKKDKIKIAHFRHTPSSAEDWNGRVSTLTDNIRKTNEHLKKQLTSCDKYLEDKKQNDAYNELVGTFESDGGTLDKFLNALLIVKENELPLFDFDGKQKVNFDCLKYKQVFFLISGLHDDSMELDALSLTYNKWKEFISEVPLEIVWIPILEGGSETKDIISSERLNKWRWLSVSSLELIDQRVLRFVREKFHYEKLPILVAMDDQGKVVNPNALHIMIAWTFRGFPYTTMKEKTEWEVQRFRLQQLMAEWDFDHAYWMGEDEHIIVYGGVDMEWIRNFTTKARQIAQANNIEFEMLYVGKSGKTSEQEKMKTLLDTIEKENLSKFYLGKEFIWFFWVRLLSMLFSKINVQLHDDHDPLIQLVEKLMIYDRIGTWALFGKGSDISLTARGPEALKILENFEAWKQDVGTDHLHFLDAFKKQYDQQIIGADHPCCTLDIHDTSRTPKNVLCPECSRSMEQQSIFSCSHD</sequence>